<dbReference type="Proteomes" id="UP000000724">
    <property type="component" value="Contig Pc00c16"/>
</dbReference>
<reference evidence="1 2" key="1">
    <citation type="journal article" date="2008" name="Nat. Biotechnol.">
        <title>Genome sequencing and analysis of the filamentous fungus Penicillium chrysogenum.</title>
        <authorList>
            <person name="van den Berg M.A."/>
            <person name="Albang R."/>
            <person name="Albermann K."/>
            <person name="Badger J.H."/>
            <person name="Daran J.-M."/>
            <person name="Driessen A.J.M."/>
            <person name="Garcia-Estrada C."/>
            <person name="Fedorova N.D."/>
            <person name="Harris D.M."/>
            <person name="Heijne W.H.M."/>
            <person name="Joardar V.S."/>
            <person name="Kiel J.A.K.W."/>
            <person name="Kovalchuk A."/>
            <person name="Martin J.F."/>
            <person name="Nierman W.C."/>
            <person name="Nijland J.G."/>
            <person name="Pronk J.T."/>
            <person name="Roubos J.A."/>
            <person name="van der Klei I.J."/>
            <person name="van Peij N.N.M.E."/>
            <person name="Veenhuis M."/>
            <person name="von Doehren H."/>
            <person name="Wagner C."/>
            <person name="Wortman J.R."/>
            <person name="Bovenberg R.A.L."/>
        </authorList>
    </citation>
    <scope>NUCLEOTIDE SEQUENCE [LARGE SCALE GENOMIC DNA]</scope>
    <source>
        <strain evidence="2">ATCC 28089 / DSM 1075 / NRRL 1951 / Wisconsin 54-1255</strain>
    </source>
</reference>
<sequence length="104" mass="11120">MAVGAGQLCLITGLPLTPGTSSTSTGFTVDDKNHAGGHLVFVTTPPGLAIEHVSPPTPRYNSEARLPRLAQQFAMVAESKLVSFSQAVIVSVCRYLVWQYNPLH</sequence>
<dbReference type="EMBL" id="AM920431">
    <property type="protein sequence ID" value="CAP93303.1"/>
    <property type="molecule type" value="Genomic_DNA"/>
</dbReference>
<evidence type="ECO:0000313" key="1">
    <source>
        <dbReference type="EMBL" id="CAP93303.1"/>
    </source>
</evidence>
<organism evidence="1 2">
    <name type="scientific">Penicillium rubens (strain ATCC 28089 / DSM 1075 / NRRL 1951 / Wisconsin 54-1255)</name>
    <name type="common">Penicillium chrysogenum</name>
    <dbReference type="NCBI Taxonomy" id="500485"/>
    <lineage>
        <taxon>Eukaryota</taxon>
        <taxon>Fungi</taxon>
        <taxon>Dikarya</taxon>
        <taxon>Ascomycota</taxon>
        <taxon>Pezizomycotina</taxon>
        <taxon>Eurotiomycetes</taxon>
        <taxon>Eurotiomycetidae</taxon>
        <taxon>Eurotiales</taxon>
        <taxon>Aspergillaceae</taxon>
        <taxon>Penicillium</taxon>
        <taxon>Penicillium chrysogenum species complex</taxon>
    </lineage>
</organism>
<gene>
    <name evidence="1" type="ORF">Pc16g06330</name>
    <name evidence="1" type="ORF">PCH_Pc16g06330</name>
</gene>
<dbReference type="HOGENOM" id="CLU_2250954_0_0_1"/>
<dbReference type="VEuPathDB" id="FungiDB:PCH_Pc16g06330"/>
<protein>
    <submittedName>
        <fullName evidence="1">Uncharacterized protein</fullName>
    </submittedName>
</protein>
<name>B6H912_PENRW</name>
<proteinExistence type="predicted"/>
<dbReference type="AlphaFoldDB" id="B6H912"/>
<accession>B6H912</accession>
<evidence type="ECO:0000313" key="2">
    <source>
        <dbReference type="Proteomes" id="UP000000724"/>
    </source>
</evidence>
<keyword evidence="2" id="KW-1185">Reference proteome</keyword>